<evidence type="ECO:0000256" key="1">
    <source>
        <dbReference type="SAM" id="MobiDB-lite"/>
    </source>
</evidence>
<dbReference type="AlphaFoldDB" id="A0A284QSC8"/>
<sequence>MASVAYKPGERLSSHVLSTQDWKPEDDNLAGQAKQRHEGALQFVAGGIHLPSHLIHLSSARVKTRMADAGSDSTSLCADEPPGSVRSEFADLSIHHPISSK</sequence>
<feature type="region of interest" description="Disordered" evidence="1">
    <location>
        <begin position="70"/>
        <end position="101"/>
    </location>
</feature>
<protein>
    <submittedName>
        <fullName evidence="2">Uncharacterized protein</fullName>
    </submittedName>
</protein>
<gene>
    <name evidence="2" type="ORF">ARMOST_02676</name>
</gene>
<evidence type="ECO:0000313" key="3">
    <source>
        <dbReference type="Proteomes" id="UP000219338"/>
    </source>
</evidence>
<keyword evidence="3" id="KW-1185">Reference proteome</keyword>
<accession>A0A284QSC8</accession>
<dbReference type="Proteomes" id="UP000219338">
    <property type="component" value="Unassembled WGS sequence"/>
</dbReference>
<proteinExistence type="predicted"/>
<feature type="region of interest" description="Disordered" evidence="1">
    <location>
        <begin position="1"/>
        <end position="33"/>
    </location>
</feature>
<reference evidence="3" key="1">
    <citation type="journal article" date="2017" name="Nat. Ecol. Evol.">
        <title>Genome expansion and lineage-specific genetic innovations in the forest pathogenic fungi Armillaria.</title>
        <authorList>
            <person name="Sipos G."/>
            <person name="Prasanna A.N."/>
            <person name="Walter M.C."/>
            <person name="O'Connor E."/>
            <person name="Balint B."/>
            <person name="Krizsan K."/>
            <person name="Kiss B."/>
            <person name="Hess J."/>
            <person name="Varga T."/>
            <person name="Slot J."/>
            <person name="Riley R."/>
            <person name="Boka B."/>
            <person name="Rigling D."/>
            <person name="Barry K."/>
            <person name="Lee J."/>
            <person name="Mihaltcheva S."/>
            <person name="LaButti K."/>
            <person name="Lipzen A."/>
            <person name="Waldron R."/>
            <person name="Moloney N.M."/>
            <person name="Sperisen C."/>
            <person name="Kredics L."/>
            <person name="Vagvoelgyi C."/>
            <person name="Patrignani A."/>
            <person name="Fitzpatrick D."/>
            <person name="Nagy I."/>
            <person name="Doyle S."/>
            <person name="Anderson J.B."/>
            <person name="Grigoriev I.V."/>
            <person name="Gueldener U."/>
            <person name="Muensterkoetter M."/>
            <person name="Nagy L.G."/>
        </authorList>
    </citation>
    <scope>NUCLEOTIDE SEQUENCE [LARGE SCALE GENOMIC DNA]</scope>
    <source>
        <strain evidence="3">C18/9</strain>
    </source>
</reference>
<name>A0A284QSC8_ARMOS</name>
<dbReference type="EMBL" id="FUEG01000002">
    <property type="protein sequence ID" value="SJK99380.1"/>
    <property type="molecule type" value="Genomic_DNA"/>
</dbReference>
<evidence type="ECO:0000313" key="2">
    <source>
        <dbReference type="EMBL" id="SJK99380.1"/>
    </source>
</evidence>
<organism evidence="2 3">
    <name type="scientific">Armillaria ostoyae</name>
    <name type="common">Armillaria root rot fungus</name>
    <dbReference type="NCBI Taxonomy" id="47428"/>
    <lineage>
        <taxon>Eukaryota</taxon>
        <taxon>Fungi</taxon>
        <taxon>Dikarya</taxon>
        <taxon>Basidiomycota</taxon>
        <taxon>Agaricomycotina</taxon>
        <taxon>Agaricomycetes</taxon>
        <taxon>Agaricomycetidae</taxon>
        <taxon>Agaricales</taxon>
        <taxon>Marasmiineae</taxon>
        <taxon>Physalacriaceae</taxon>
        <taxon>Armillaria</taxon>
    </lineage>
</organism>